<dbReference type="CDD" id="cd00096">
    <property type="entry name" value="Ig"/>
    <property type="match status" value="1"/>
</dbReference>
<dbReference type="Gene3D" id="2.60.40.10">
    <property type="entry name" value="Immunoglobulins"/>
    <property type="match status" value="4"/>
</dbReference>
<evidence type="ECO:0000256" key="2">
    <source>
        <dbReference type="ARBA" id="ARBA00023136"/>
    </source>
</evidence>
<feature type="compositionally biased region" description="Basic and acidic residues" evidence="6">
    <location>
        <begin position="756"/>
        <end position="770"/>
    </location>
</feature>
<feature type="domain" description="Ig-like" evidence="8">
    <location>
        <begin position="205"/>
        <end position="300"/>
    </location>
</feature>
<feature type="domain" description="Ig-like" evidence="8">
    <location>
        <begin position="121"/>
        <end position="194"/>
    </location>
</feature>
<keyword evidence="5" id="KW-0393">Immunoglobulin domain</keyword>
<dbReference type="GO" id="GO:0098609">
    <property type="term" value="P:cell-cell adhesion"/>
    <property type="evidence" value="ECO:0007669"/>
    <property type="project" value="TreeGrafter"/>
</dbReference>
<dbReference type="Proteomes" id="UP000008237">
    <property type="component" value="Unassembled WGS sequence"/>
</dbReference>
<evidence type="ECO:0000256" key="1">
    <source>
        <dbReference type="ARBA" id="ARBA00004479"/>
    </source>
</evidence>
<dbReference type="EMBL" id="GL452364">
    <property type="protein sequence ID" value="EFN77411.1"/>
    <property type="molecule type" value="Genomic_DNA"/>
</dbReference>
<organism evidence="10">
    <name type="scientific">Harpegnathos saltator</name>
    <name type="common">Jerdon's jumping ant</name>
    <dbReference type="NCBI Taxonomy" id="610380"/>
    <lineage>
        <taxon>Eukaryota</taxon>
        <taxon>Metazoa</taxon>
        <taxon>Ecdysozoa</taxon>
        <taxon>Arthropoda</taxon>
        <taxon>Hexapoda</taxon>
        <taxon>Insecta</taxon>
        <taxon>Pterygota</taxon>
        <taxon>Neoptera</taxon>
        <taxon>Endopterygota</taxon>
        <taxon>Hymenoptera</taxon>
        <taxon>Apocrita</taxon>
        <taxon>Aculeata</taxon>
        <taxon>Formicoidea</taxon>
        <taxon>Formicidae</taxon>
        <taxon>Ponerinae</taxon>
        <taxon>Ponerini</taxon>
        <taxon>Harpegnathos</taxon>
    </lineage>
</organism>
<keyword evidence="2 7" id="KW-0472">Membrane</keyword>
<keyword evidence="7" id="KW-0812">Transmembrane</keyword>
<protein>
    <submittedName>
        <fullName evidence="9">Irregular chiasm C-roughest protein</fullName>
    </submittedName>
</protein>
<dbReference type="GO" id="GO:0005886">
    <property type="term" value="C:plasma membrane"/>
    <property type="evidence" value="ECO:0007669"/>
    <property type="project" value="TreeGrafter"/>
</dbReference>
<feature type="compositionally biased region" description="Polar residues" evidence="6">
    <location>
        <begin position="9"/>
        <end position="19"/>
    </location>
</feature>
<keyword evidence="10" id="KW-1185">Reference proteome</keyword>
<evidence type="ECO:0000256" key="7">
    <source>
        <dbReference type="SAM" id="Phobius"/>
    </source>
</evidence>
<dbReference type="InterPro" id="IPR051275">
    <property type="entry name" value="Cell_adhesion_signaling"/>
</dbReference>
<evidence type="ECO:0000256" key="3">
    <source>
        <dbReference type="ARBA" id="ARBA00023157"/>
    </source>
</evidence>
<gene>
    <name evidence="9" type="ORF">EAI_14542</name>
</gene>
<keyword evidence="3" id="KW-1015">Disulfide bond</keyword>
<dbReference type="InterPro" id="IPR013783">
    <property type="entry name" value="Ig-like_fold"/>
</dbReference>
<dbReference type="InterPro" id="IPR036179">
    <property type="entry name" value="Ig-like_dom_sf"/>
</dbReference>
<dbReference type="AlphaFoldDB" id="E2C425"/>
<dbReference type="STRING" id="610380.E2C425"/>
<reference evidence="9 10" key="1">
    <citation type="journal article" date="2010" name="Science">
        <title>Genomic comparison of the ants Camponotus floridanus and Harpegnathos saltator.</title>
        <authorList>
            <person name="Bonasio R."/>
            <person name="Zhang G."/>
            <person name="Ye C."/>
            <person name="Mutti N.S."/>
            <person name="Fang X."/>
            <person name="Qin N."/>
            <person name="Donahue G."/>
            <person name="Yang P."/>
            <person name="Li Q."/>
            <person name="Li C."/>
            <person name="Zhang P."/>
            <person name="Huang Z."/>
            <person name="Berger S.L."/>
            <person name="Reinberg D."/>
            <person name="Wang J."/>
            <person name="Liebig J."/>
        </authorList>
    </citation>
    <scope>NUCLEOTIDE SEQUENCE [LARGE SCALE GENOMIC DNA]</scope>
    <source>
        <strain evidence="9 10">R22 G/1</strain>
    </source>
</reference>
<evidence type="ECO:0000313" key="9">
    <source>
        <dbReference type="EMBL" id="EFN77411.1"/>
    </source>
</evidence>
<feature type="transmembrane region" description="Helical" evidence="7">
    <location>
        <begin position="309"/>
        <end position="333"/>
    </location>
</feature>
<keyword evidence="4" id="KW-0325">Glycoprotein</keyword>
<dbReference type="InterPro" id="IPR007110">
    <property type="entry name" value="Ig-like_dom"/>
</dbReference>
<dbReference type="PANTHER" id="PTHR11640">
    <property type="entry name" value="NEPHRIN"/>
    <property type="match status" value="1"/>
</dbReference>
<evidence type="ECO:0000256" key="6">
    <source>
        <dbReference type="SAM" id="MobiDB-lite"/>
    </source>
</evidence>
<feature type="region of interest" description="Disordered" evidence="6">
    <location>
        <begin position="1"/>
        <end position="22"/>
    </location>
</feature>
<sequence length="853" mass="94002">MPRKEHDNTTFTCQSQNAADRTPENAKLRVEVRYAPKVSLSKIDRIVEGSELRFRCCAEANPANVEYSWYINKKKVIGDYTTEMIIHNATRELHDATVKCEVHNDVGKSEESQTLDIRYGPQFRHPPVSVETHYGATEILQCDVDGNPTPEILWFHEDSERTVATSPNISVFVSPDTAGRYYCKARVPGFPELTGYANIYIRAPPSIVSQRIQYVPDEGVVKVKCTAISVPKAESVVWSFAGRELNFTSNNTPFYVQEEYTAERVVSTVTLLDPISTYFGDYNCTVTNSFGTDSVIIKLTAHTLIPVDWQLILIIVGLVVCVVLIGVIVILILQCRDRIKQPRPRTAQAQETDMQETDSNADRYRESDRSSNLSDVKADIRAGSSVSNAESVTALDSEGEGSTRGVNALALAGPVPNPLGYRYSADYTEPSFPPKNNDGSNNNGYVPYVDYTRDYMPPTTQGIGASRESLSRIPSGGILASKKIGLSSANLGTSTPQTTPVIDPRFSATYGNPYLRMSAAEQLRHAPHTAGAGVTPAPPPYTQTMRMNSLNALNGAGPQVGTMAPLSAHYITGGPNGAMATVKRTSAVGTLATHTPRSDTRAWPTSSASGWATRRDARLAAEASQRARDRYESQHALEAARYAGAGEESERLLQARPRHRGHGGVTDRAQRMAENGEALRYIELVLRQLRTASRDHRRLVRQRHADFRCDLGEESRYEESLSQERAWEQQRDRRRSSPAMMSSRSSSDPWQSSSREVADRSSGERPRPDVTTRLLTKRRDYGGTAQSTAGIVGGAAAPGRAFVQDGITATTYQDLRYVPEDVGWESVAREMFAAWSLPETPSSDDRRTSSTLV</sequence>
<evidence type="ECO:0000259" key="8">
    <source>
        <dbReference type="PROSITE" id="PS50835"/>
    </source>
</evidence>
<feature type="domain" description="Ig-like" evidence="8">
    <location>
        <begin position="36"/>
        <end position="116"/>
    </location>
</feature>
<feature type="region of interest" description="Disordered" evidence="6">
    <location>
        <begin position="342"/>
        <end position="377"/>
    </location>
</feature>
<dbReference type="GO" id="GO:0050839">
    <property type="term" value="F:cell adhesion molecule binding"/>
    <property type="evidence" value="ECO:0007669"/>
    <property type="project" value="TreeGrafter"/>
</dbReference>
<feature type="region of interest" description="Disordered" evidence="6">
    <location>
        <begin position="642"/>
        <end position="667"/>
    </location>
</feature>
<feature type="region of interest" description="Disordered" evidence="6">
    <location>
        <begin position="714"/>
        <end position="788"/>
    </location>
</feature>
<name>E2C425_HARSA</name>
<feature type="compositionally biased region" description="Basic and acidic residues" evidence="6">
    <location>
        <begin position="360"/>
        <end position="369"/>
    </location>
</feature>
<evidence type="ECO:0000256" key="4">
    <source>
        <dbReference type="ARBA" id="ARBA00023180"/>
    </source>
</evidence>
<dbReference type="SUPFAM" id="SSF48726">
    <property type="entry name" value="Immunoglobulin"/>
    <property type="match status" value="2"/>
</dbReference>
<dbReference type="Pfam" id="PF13895">
    <property type="entry name" value="Ig_2"/>
    <property type="match status" value="1"/>
</dbReference>
<comment type="subcellular location">
    <subcellularLocation>
        <location evidence="1">Membrane</location>
        <topology evidence="1">Single-pass type I membrane protein</topology>
    </subcellularLocation>
</comment>
<dbReference type="OMA" id="RWIMNES"/>
<dbReference type="InParanoid" id="E2C425"/>
<dbReference type="InterPro" id="IPR003599">
    <property type="entry name" value="Ig_sub"/>
</dbReference>
<dbReference type="PROSITE" id="PS50835">
    <property type="entry name" value="IG_LIKE"/>
    <property type="match status" value="3"/>
</dbReference>
<accession>E2C425</accession>
<evidence type="ECO:0000256" key="5">
    <source>
        <dbReference type="ARBA" id="ARBA00023319"/>
    </source>
</evidence>
<dbReference type="GO" id="GO:0005911">
    <property type="term" value="C:cell-cell junction"/>
    <property type="evidence" value="ECO:0007669"/>
    <property type="project" value="TreeGrafter"/>
</dbReference>
<dbReference type="FunCoup" id="E2C425">
    <property type="interactions" value="82"/>
</dbReference>
<proteinExistence type="predicted"/>
<dbReference type="OrthoDB" id="6413693at2759"/>
<dbReference type="SMART" id="SM00409">
    <property type="entry name" value="IG"/>
    <property type="match status" value="3"/>
</dbReference>
<dbReference type="PANTHER" id="PTHR11640:SF31">
    <property type="entry name" value="IRREGULAR CHIASM C-ROUGHEST PROTEIN-RELATED"/>
    <property type="match status" value="1"/>
</dbReference>
<evidence type="ECO:0000313" key="10">
    <source>
        <dbReference type="Proteomes" id="UP000008237"/>
    </source>
</evidence>
<feature type="compositionally biased region" description="Low complexity" evidence="6">
    <location>
        <begin position="737"/>
        <end position="755"/>
    </location>
</feature>
<keyword evidence="7" id="KW-1133">Transmembrane helix</keyword>